<dbReference type="InterPro" id="IPR021109">
    <property type="entry name" value="Peptidase_aspartic_dom_sf"/>
</dbReference>
<reference evidence="3" key="2">
    <citation type="submission" date="2014-07" db="EMBL/GenBank/DDBJ databases">
        <authorList>
            <person name="Hull J."/>
        </authorList>
    </citation>
    <scope>NUCLEOTIDE SEQUENCE</scope>
</reference>
<dbReference type="PANTHER" id="PTHR47331:SF5">
    <property type="entry name" value="RIBONUCLEASE H"/>
    <property type="match status" value="1"/>
</dbReference>
<dbReference type="Gene3D" id="3.10.10.10">
    <property type="entry name" value="HIV Type 1 Reverse Transcriptase, subunit A, domain 1"/>
    <property type="match status" value="1"/>
</dbReference>
<dbReference type="InterPro" id="IPR036397">
    <property type="entry name" value="RNaseH_sf"/>
</dbReference>
<dbReference type="InterPro" id="IPR040676">
    <property type="entry name" value="DUF5641"/>
</dbReference>
<organism evidence="3">
    <name type="scientific">Lygus hesperus</name>
    <name type="common">Western plant bug</name>
    <dbReference type="NCBI Taxonomy" id="30085"/>
    <lineage>
        <taxon>Eukaryota</taxon>
        <taxon>Metazoa</taxon>
        <taxon>Ecdysozoa</taxon>
        <taxon>Arthropoda</taxon>
        <taxon>Hexapoda</taxon>
        <taxon>Insecta</taxon>
        <taxon>Pterygota</taxon>
        <taxon>Neoptera</taxon>
        <taxon>Paraneoptera</taxon>
        <taxon>Hemiptera</taxon>
        <taxon>Heteroptera</taxon>
        <taxon>Panheteroptera</taxon>
        <taxon>Cimicomorpha</taxon>
        <taxon>Miridae</taxon>
        <taxon>Mirini</taxon>
        <taxon>Lygus</taxon>
    </lineage>
</organism>
<feature type="region of interest" description="Disordered" evidence="1">
    <location>
        <begin position="313"/>
        <end position="368"/>
    </location>
</feature>
<name>A0A0A9YZM3_LYGHE</name>
<dbReference type="SUPFAM" id="SSF56672">
    <property type="entry name" value="DNA/RNA polymerases"/>
    <property type="match status" value="1"/>
</dbReference>
<evidence type="ECO:0000313" key="3">
    <source>
        <dbReference type="EMBL" id="JAG36543.1"/>
    </source>
</evidence>
<sequence>MAKDFDKLASSYFRKLADLSGTLHSIKDWGKKASTDPFDKDSVAFFRGMLKQLESTYAKFEDMWFEYESLQDEGATNIPDAAATDLRKTTKAYYYSASKYAEILNMHDAEVNRSNQLTMANATIGGNESTSRISRSLPKLQLPTFDGQPSEWPKFRDSFLSLVQNDRCMADIDKLHYLRSALKGSAFSVISHLGISDVNYSIAWKAVKDTYDNKRLLAANYLDQILEAKPPTGKVTPDSLKGFLSKVGDSVSAFNLLNIADPADFILFHLAVRALDAGTREQFEIVNKDVEFPTITSLIKFIRERSISLTLANISSPSSSNSNNIASTKSPKHVKPPQPKTPQRTSLLSQSKGTPSKPNKQPNLANPSPSKHPVCVVCKNQHHHLLSCETFHQASVDDKWKLLDGWKGCLNCLTPTHDAHSCPSKWTCRFCSERHHSSLHRSNMRTNTSSSSTSLSTVSCAATRGDGQVILGTAVVEMLDARGKYQTVRVVIDSGSQNSFITQKCVTKLGLTMQHIRKRISGIGQTPFEGTKGKTACILRPRNRPTLQLRTDAIVVANITSFLPSNSLPLDFVNRCSGYDLADPTFWKPSAIDFLIGADLFAQIFTGSIIPIAGSHARLFSSIFGYVVLGKVDDCSDPETSSSLFSMDADSDLNCQLKRFWEIEEAGTPLVHRNPEDEQAEEHFQQTHSRLPDGRYQVRLPFKEYPPNVGDSSYAAHKRFLNLEKKLEANPAIKSSYHDTINEYLQLDHMAPATQASRFVIPHHFITKEENDTVKMRVVFDASVPVVNGSLNEHLLVGEKLQRDIKEVVTSFRKHRIVFSADVIKMFRMIEIEEQDRAYLHIYWRFNKDQEIQRLELKTLPFGLVCSPFIALRVLKQLCVDHGVDYPLASNVLEKEIYVDDALTGAASEEEAQELKSQLVNLLKQGGFQLSKWVSNSQTILDSVDVGSVKDSVSLSDKEDSWVKLLGLQWEPENDAFLFSFKTPRTVYSKRGILSVIARLYDPLGFLTPVTLMMKGLVQDLWKLDLNWDDTVPEQTKFQWDTILRELHLLSKLRIPRFLHTGGNYDHHVVGFSDASLRGYAAVLYLRVFTPGCGWQVSLLNSKSRLAPIKAMSVPRLELSGAVLLAQLYAANQPFFQSLPASIHKPTFHTDSSIVLGWLNTPTFKLHSFVANRVARVQELAKDCSWRHVNTEENPCDIASRGILPSQLISDELWWKGPNWLTQSQDNWPSPSFSVSTELPELKPNSTTALITSYSETPWIAWMKLHSSFMRILRVVAWVKRWVYNVKHVGCCCCQMRTGPLKLFELDLARESCIKWVQQHHFYQGRPFHVVAQKFAPLQPFIDMKGIVRVGGRLKRSDLSDTQKFPILMPTEAHLTILMVDHYHKAYLHPGPNLLQAIIQKTYWVPSLRRVIRQRGFKCITCYRSKAKAIVPLMGDLPSYRVQGGRAFLHVGIDFAGPFQMKESNRRKAPISKVYLCLFVCMATKALHLEPVSRLTTDAFLASLERFTSRRGLPSDIYSDRGSNFLGAANYLQELGNWFKSAETQTNLLNYATTTNITWHFNPPLTPHMGGIWEAGVKSVKGHLYKVVADAVLTYEELATLFYKVESILNSRPLCPLSTSPDETDYLSPGHFLVGGPLVAVPQPSYIDLKENLLDRWQYVTTLGQRFWQRWRMEYLSTLQRRPKWTQRTENLKVGDIVLLKEDSHPLSWPIAKVLEVQPGQDGVVRVATIKTARSTYKRPAVKLVPLLPLTQPSYPES</sequence>
<dbReference type="EMBL" id="GBHO01007061">
    <property type="protein sequence ID" value="JAG36543.1"/>
    <property type="molecule type" value="Transcribed_RNA"/>
</dbReference>
<dbReference type="GO" id="GO:0015074">
    <property type="term" value="P:DNA integration"/>
    <property type="evidence" value="ECO:0007669"/>
    <property type="project" value="InterPro"/>
</dbReference>
<dbReference type="GO" id="GO:0042575">
    <property type="term" value="C:DNA polymerase complex"/>
    <property type="evidence" value="ECO:0007669"/>
    <property type="project" value="UniProtKB-ARBA"/>
</dbReference>
<dbReference type="SUPFAM" id="SSF53098">
    <property type="entry name" value="Ribonuclease H-like"/>
    <property type="match status" value="1"/>
</dbReference>
<dbReference type="InterPro" id="IPR043502">
    <property type="entry name" value="DNA/RNA_pol_sf"/>
</dbReference>
<accession>A0A0A9YZM3</accession>
<dbReference type="InterPro" id="IPR043128">
    <property type="entry name" value="Rev_trsase/Diguanyl_cyclase"/>
</dbReference>
<protein>
    <submittedName>
        <fullName evidence="3">Gag-Pro-Pol polyprotein</fullName>
    </submittedName>
</protein>
<dbReference type="Gene3D" id="3.30.70.270">
    <property type="match status" value="1"/>
</dbReference>
<dbReference type="InterPro" id="IPR000477">
    <property type="entry name" value="RT_dom"/>
</dbReference>
<dbReference type="Pfam" id="PF18701">
    <property type="entry name" value="DUF5641"/>
    <property type="match status" value="1"/>
</dbReference>
<feature type="compositionally biased region" description="Polar residues" evidence="1">
    <location>
        <begin position="341"/>
        <end position="368"/>
    </location>
</feature>
<dbReference type="Pfam" id="PF05380">
    <property type="entry name" value="Peptidase_A17"/>
    <property type="match status" value="1"/>
</dbReference>
<evidence type="ECO:0000256" key="1">
    <source>
        <dbReference type="SAM" id="MobiDB-lite"/>
    </source>
</evidence>
<feature type="domain" description="Integrase catalytic" evidence="2">
    <location>
        <begin position="1434"/>
        <end position="1637"/>
    </location>
</feature>
<dbReference type="Pfam" id="PF03564">
    <property type="entry name" value="DUF1759"/>
    <property type="match status" value="1"/>
</dbReference>
<dbReference type="Gene3D" id="2.40.70.10">
    <property type="entry name" value="Acid Proteases"/>
    <property type="match status" value="1"/>
</dbReference>
<dbReference type="PROSITE" id="PS50994">
    <property type="entry name" value="INTEGRASE"/>
    <property type="match status" value="1"/>
</dbReference>
<dbReference type="Pfam" id="PF17921">
    <property type="entry name" value="Integrase_H2C2"/>
    <property type="match status" value="1"/>
</dbReference>
<dbReference type="InterPro" id="IPR012337">
    <property type="entry name" value="RNaseH-like_sf"/>
</dbReference>
<dbReference type="CDD" id="cd00303">
    <property type="entry name" value="retropepsin_like"/>
    <property type="match status" value="1"/>
</dbReference>
<feature type="compositionally biased region" description="Low complexity" evidence="1">
    <location>
        <begin position="313"/>
        <end position="329"/>
    </location>
</feature>
<dbReference type="PANTHER" id="PTHR47331">
    <property type="entry name" value="PHD-TYPE DOMAIN-CONTAINING PROTEIN"/>
    <property type="match status" value="1"/>
</dbReference>
<dbReference type="InterPro" id="IPR001584">
    <property type="entry name" value="Integrase_cat-core"/>
</dbReference>
<dbReference type="InterPro" id="IPR005312">
    <property type="entry name" value="DUF1759"/>
</dbReference>
<dbReference type="Gene3D" id="3.30.420.10">
    <property type="entry name" value="Ribonuclease H-like superfamily/Ribonuclease H"/>
    <property type="match status" value="1"/>
</dbReference>
<dbReference type="Pfam" id="PF00078">
    <property type="entry name" value="RVT_1"/>
    <property type="match status" value="1"/>
</dbReference>
<dbReference type="GO" id="GO:0003676">
    <property type="term" value="F:nucleic acid binding"/>
    <property type="evidence" value="ECO:0007669"/>
    <property type="project" value="InterPro"/>
</dbReference>
<gene>
    <name evidence="3" type="ORF">CM83_74023</name>
</gene>
<evidence type="ECO:0000259" key="2">
    <source>
        <dbReference type="PROSITE" id="PS50994"/>
    </source>
</evidence>
<proteinExistence type="predicted"/>
<dbReference type="GO" id="GO:0071897">
    <property type="term" value="P:DNA biosynthetic process"/>
    <property type="evidence" value="ECO:0007669"/>
    <property type="project" value="UniProtKB-ARBA"/>
</dbReference>
<reference evidence="3" key="1">
    <citation type="journal article" date="2014" name="PLoS ONE">
        <title>Transcriptome-Based Identification of ABC Transporters in the Western Tarnished Plant Bug Lygus hesperus.</title>
        <authorList>
            <person name="Hull J.J."/>
            <person name="Chaney K."/>
            <person name="Geib S.M."/>
            <person name="Fabrick J.A."/>
            <person name="Brent C.S."/>
            <person name="Walsh D."/>
            <person name="Lavine L.C."/>
        </authorList>
    </citation>
    <scope>NUCLEOTIDE SEQUENCE</scope>
</reference>
<dbReference type="InterPro" id="IPR041588">
    <property type="entry name" value="Integrase_H2C2"/>
</dbReference>
<dbReference type="InterPro" id="IPR008042">
    <property type="entry name" value="Retrotrans_Pao"/>
</dbReference>